<feature type="domain" description="THIF-type NAD/FAD binding fold" evidence="6">
    <location>
        <begin position="177"/>
        <end position="327"/>
    </location>
</feature>
<protein>
    <submittedName>
        <fullName evidence="8">UBA/THIF-type NAD/FAD binding protein</fullName>
    </submittedName>
</protein>
<evidence type="ECO:0000256" key="4">
    <source>
        <dbReference type="ARBA" id="ARBA00022833"/>
    </source>
</evidence>
<dbReference type="Gene3D" id="3.40.140.10">
    <property type="entry name" value="Cytidine Deaminase, domain 2"/>
    <property type="match status" value="1"/>
</dbReference>
<dbReference type="SUPFAM" id="SSF69572">
    <property type="entry name" value="Activating enzymes of the ubiquitin-like proteins"/>
    <property type="match status" value="1"/>
</dbReference>
<dbReference type="InterPro" id="IPR035985">
    <property type="entry name" value="Ubiquitin-activating_enz"/>
</dbReference>
<organism evidence="8 9">
    <name type="scientific">Methylorubrum populi</name>
    <dbReference type="NCBI Taxonomy" id="223967"/>
    <lineage>
        <taxon>Bacteria</taxon>
        <taxon>Pseudomonadati</taxon>
        <taxon>Pseudomonadota</taxon>
        <taxon>Alphaproteobacteria</taxon>
        <taxon>Hyphomicrobiales</taxon>
        <taxon>Methylobacteriaceae</taxon>
        <taxon>Methylorubrum</taxon>
    </lineage>
</organism>
<dbReference type="GO" id="GO:0046872">
    <property type="term" value="F:metal ion binding"/>
    <property type="evidence" value="ECO:0007669"/>
    <property type="project" value="UniProtKB-KW"/>
</dbReference>
<evidence type="ECO:0000313" key="9">
    <source>
        <dbReference type="Proteomes" id="UP000218288"/>
    </source>
</evidence>
<gene>
    <name evidence="8" type="ORF">MPPM_4159</name>
</gene>
<dbReference type="InterPro" id="IPR028090">
    <property type="entry name" value="JAB_dom_prok"/>
</dbReference>
<dbReference type="Gene3D" id="3.40.50.720">
    <property type="entry name" value="NAD(P)-binding Rossmann-like Domain"/>
    <property type="match status" value="1"/>
</dbReference>
<name>A0A160PII4_9HYPH</name>
<dbReference type="OrthoDB" id="8773615at2"/>
<feature type="domain" description="JAB" evidence="7">
    <location>
        <begin position="13"/>
        <end position="118"/>
    </location>
</feature>
<dbReference type="AlphaFoldDB" id="A0A160PII4"/>
<keyword evidence="4" id="KW-0862">Zinc</keyword>
<evidence type="ECO:0000259" key="7">
    <source>
        <dbReference type="Pfam" id="PF14464"/>
    </source>
</evidence>
<dbReference type="GO" id="GO:0008641">
    <property type="term" value="F:ubiquitin-like modifier activating enzyme activity"/>
    <property type="evidence" value="ECO:0007669"/>
    <property type="project" value="InterPro"/>
</dbReference>
<accession>A0A160PII4</accession>
<dbReference type="GO" id="GO:0061504">
    <property type="term" value="P:cyclic threonylcarbamoyladenosine biosynthetic process"/>
    <property type="evidence" value="ECO:0007669"/>
    <property type="project" value="TreeGrafter"/>
</dbReference>
<keyword evidence="1" id="KW-0645">Protease</keyword>
<dbReference type="RefSeq" id="WP_096486623.1">
    <property type="nucleotide sequence ID" value="NZ_AP014809.1"/>
</dbReference>
<evidence type="ECO:0000259" key="6">
    <source>
        <dbReference type="Pfam" id="PF00899"/>
    </source>
</evidence>
<dbReference type="InterPro" id="IPR000594">
    <property type="entry name" value="ThiF_NAD_FAD-bd"/>
</dbReference>
<dbReference type="PANTHER" id="PTHR43267">
    <property type="entry name" value="TRNA THREONYLCARBAMOYLADENOSINE DEHYDRATASE"/>
    <property type="match status" value="1"/>
</dbReference>
<proteinExistence type="predicted"/>
<dbReference type="Proteomes" id="UP000218288">
    <property type="component" value="Chromosome"/>
</dbReference>
<dbReference type="EMBL" id="AP014809">
    <property type="protein sequence ID" value="BAU92764.1"/>
    <property type="molecule type" value="Genomic_DNA"/>
</dbReference>
<evidence type="ECO:0000313" key="8">
    <source>
        <dbReference type="EMBL" id="BAU92764.1"/>
    </source>
</evidence>
<dbReference type="Pfam" id="PF14464">
    <property type="entry name" value="Prok-JAB"/>
    <property type="match status" value="1"/>
</dbReference>
<dbReference type="GO" id="GO:0006508">
    <property type="term" value="P:proteolysis"/>
    <property type="evidence" value="ECO:0007669"/>
    <property type="project" value="UniProtKB-KW"/>
</dbReference>
<dbReference type="SUPFAM" id="SSF102712">
    <property type="entry name" value="JAB1/MPN domain"/>
    <property type="match status" value="1"/>
</dbReference>
<keyword evidence="3" id="KW-0378">Hydrolase</keyword>
<dbReference type="GO" id="GO:0008237">
    <property type="term" value="F:metallopeptidase activity"/>
    <property type="evidence" value="ECO:0007669"/>
    <property type="project" value="UniProtKB-KW"/>
</dbReference>
<dbReference type="Pfam" id="PF00899">
    <property type="entry name" value="ThiF"/>
    <property type="match status" value="1"/>
</dbReference>
<keyword evidence="2" id="KW-0479">Metal-binding</keyword>
<evidence type="ECO:0000256" key="1">
    <source>
        <dbReference type="ARBA" id="ARBA00022670"/>
    </source>
</evidence>
<evidence type="ECO:0000256" key="3">
    <source>
        <dbReference type="ARBA" id="ARBA00022801"/>
    </source>
</evidence>
<dbReference type="GO" id="GO:0061503">
    <property type="term" value="F:tRNA threonylcarbamoyladenosine dehydratase"/>
    <property type="evidence" value="ECO:0007669"/>
    <property type="project" value="TreeGrafter"/>
</dbReference>
<dbReference type="PANTHER" id="PTHR43267:SF1">
    <property type="entry name" value="TRNA THREONYLCARBAMOYLADENOSINE DEHYDRATASE"/>
    <property type="match status" value="1"/>
</dbReference>
<dbReference type="CDD" id="cd01483">
    <property type="entry name" value="E1_enzyme_family"/>
    <property type="match status" value="1"/>
</dbReference>
<dbReference type="InterPro" id="IPR045886">
    <property type="entry name" value="ThiF/MoeB/HesA"/>
</dbReference>
<evidence type="ECO:0000256" key="5">
    <source>
        <dbReference type="ARBA" id="ARBA00023049"/>
    </source>
</evidence>
<sequence length="464" mass="50047">MRTTLALTGAQHAALCAHLFPGDGREAVALMLCGRAASPGRTKFVVNRIVPIPHHACERTDRRVTWPTAYLEPLLAEAAKRGMAVAKVHSHPSGDLRFSEVDDAADADLFGGVHAWIDDGQPHLSAVMVPDGTMIARAHGEDGTHAPLDHVGVVGDDLRFHRPPVHAAQAVPEFARRHAQAFGRATFEAMRHLRVGVVGCSGTGGPVVDQIARLGVGEIVLVDPDLVEDKNLNRIVNTTLADVGRPKVEVLAAFVERLGLGARVEAFPCDLSRPDALRAVSTCDVVFGCMDGVEGRDLLNRLATFYVLAYLDIGVMLDADGEGGIDQICGSVHYLQPGRSSLRGRGLYTDGMLEAESLRRQDPAAYEDRLARGYIRGVPQERPAVGAVNGLFSSLAVVELLLRLHPSRLDPNGDFAVQTLSLTAGFWQFAPEEGADDALARYLGRGDMRPFLNRPHLDMLMRAA</sequence>
<evidence type="ECO:0000256" key="2">
    <source>
        <dbReference type="ARBA" id="ARBA00022723"/>
    </source>
</evidence>
<keyword evidence="5" id="KW-0482">Metalloprotease</keyword>
<reference evidence="8 9" key="1">
    <citation type="journal article" date="2016" name="Genome Announc.">
        <title>Complete Genome Sequence of Methylobacterium populi P-1M, Isolated from Pink-Pigmented Household Biofilm.</title>
        <authorList>
            <person name="Morohoshi T."/>
            <person name="Ikeda T."/>
        </authorList>
    </citation>
    <scope>NUCLEOTIDE SEQUENCE [LARGE SCALE GENOMIC DNA]</scope>
    <source>
        <strain evidence="8 9">P-1M</strain>
    </source>
</reference>